<protein>
    <recommendedName>
        <fullName evidence="6">Peptidyl-prolyl cis-trans isomerase</fullName>
        <ecNumber evidence="6">5.2.1.8</ecNumber>
    </recommendedName>
</protein>
<evidence type="ECO:0000256" key="3">
    <source>
        <dbReference type="ARBA" id="ARBA00023110"/>
    </source>
</evidence>
<dbReference type="EC" id="5.2.1.8" evidence="6"/>
<dbReference type="Gene3D" id="1.10.287.460">
    <property type="entry name" value="Peptidyl-prolyl cis-trans isomerase, FKBP-type, N-terminal domain"/>
    <property type="match status" value="1"/>
</dbReference>
<dbReference type="PANTHER" id="PTHR43811:SF23">
    <property type="entry name" value="FKBP-TYPE 22 KDA PEPTIDYL-PROLYL CIS-TRANS ISOMERASE"/>
    <property type="match status" value="1"/>
</dbReference>
<dbReference type="InterPro" id="IPR001179">
    <property type="entry name" value="PPIase_FKBP_dom"/>
</dbReference>
<evidence type="ECO:0000259" key="8">
    <source>
        <dbReference type="PROSITE" id="PS50059"/>
    </source>
</evidence>
<dbReference type="OrthoDB" id="9814548at2"/>
<evidence type="ECO:0000313" key="9">
    <source>
        <dbReference type="EMBL" id="TWI57350.1"/>
    </source>
</evidence>
<dbReference type="InterPro" id="IPR000774">
    <property type="entry name" value="PPIase_FKBP_N"/>
</dbReference>
<organism evidence="9 10">
    <name type="scientific">Pseudomonas duriflava</name>
    <dbReference type="NCBI Taxonomy" id="459528"/>
    <lineage>
        <taxon>Bacteria</taxon>
        <taxon>Pseudomonadati</taxon>
        <taxon>Pseudomonadota</taxon>
        <taxon>Gammaproteobacteria</taxon>
        <taxon>Pseudomonadales</taxon>
        <taxon>Pseudomonadaceae</taxon>
        <taxon>Pseudomonas</taxon>
    </lineage>
</organism>
<sequence>MLRLSLLSLCLALPFAVQAQEKVKDELAYSLGTEIGARLKTELPDLKAEDLLRGLRDAYNGEPLALDKKRIDELVAQHNETVILESEEADAQQAKAAEARFLVNEKTRYGVKELDGGVLVSVIHPGTGPLPKPGGDVQVRYVGKLPDDSVFDEQQTPQWFKLSSVIPGWQTALVHMPVGSTWRIVVPSAQAYGDEGAGDLIPPYAPLVFEVTLDAVR</sequence>
<dbReference type="Gene3D" id="3.10.50.40">
    <property type="match status" value="1"/>
</dbReference>
<evidence type="ECO:0000256" key="6">
    <source>
        <dbReference type="RuleBase" id="RU003915"/>
    </source>
</evidence>
<evidence type="ECO:0000256" key="2">
    <source>
        <dbReference type="ARBA" id="ARBA00006577"/>
    </source>
</evidence>
<evidence type="ECO:0000256" key="1">
    <source>
        <dbReference type="ARBA" id="ARBA00000971"/>
    </source>
</evidence>
<dbReference type="Pfam" id="PF00254">
    <property type="entry name" value="FKBP_C"/>
    <property type="match status" value="1"/>
</dbReference>
<dbReference type="PROSITE" id="PS50059">
    <property type="entry name" value="FKBP_PPIASE"/>
    <property type="match status" value="1"/>
</dbReference>
<dbReference type="Pfam" id="PF01346">
    <property type="entry name" value="FKBP_N"/>
    <property type="match status" value="1"/>
</dbReference>
<feature type="signal peptide" evidence="7">
    <location>
        <begin position="1"/>
        <end position="19"/>
    </location>
</feature>
<dbReference type="GO" id="GO:0003755">
    <property type="term" value="F:peptidyl-prolyl cis-trans isomerase activity"/>
    <property type="evidence" value="ECO:0007669"/>
    <property type="project" value="UniProtKB-UniRule"/>
</dbReference>
<keyword evidence="4 5" id="KW-0413">Isomerase</keyword>
<evidence type="ECO:0000256" key="4">
    <source>
        <dbReference type="ARBA" id="ARBA00023235"/>
    </source>
</evidence>
<dbReference type="RefSeq" id="WP_145137758.1">
    <property type="nucleotide sequence ID" value="NZ_VLKY01000002.1"/>
</dbReference>
<dbReference type="InterPro" id="IPR036944">
    <property type="entry name" value="PPIase_FKBP_N_sf"/>
</dbReference>
<evidence type="ECO:0000313" key="10">
    <source>
        <dbReference type="Proteomes" id="UP000316905"/>
    </source>
</evidence>
<feature type="chain" id="PRO_5021940910" description="Peptidyl-prolyl cis-trans isomerase" evidence="7">
    <location>
        <begin position="20"/>
        <end position="217"/>
    </location>
</feature>
<gene>
    <name evidence="9" type="ORF">IQ22_00566</name>
</gene>
<keyword evidence="10" id="KW-1185">Reference proteome</keyword>
<dbReference type="SUPFAM" id="SSF54534">
    <property type="entry name" value="FKBP-like"/>
    <property type="match status" value="1"/>
</dbReference>
<dbReference type="EMBL" id="VLKY01000002">
    <property type="protein sequence ID" value="TWI57350.1"/>
    <property type="molecule type" value="Genomic_DNA"/>
</dbReference>
<reference evidence="9 10" key="1">
    <citation type="journal article" date="2015" name="Stand. Genomic Sci.">
        <title>Genomic Encyclopedia of Bacterial and Archaeal Type Strains, Phase III: the genomes of soil and plant-associated and newly described type strains.</title>
        <authorList>
            <person name="Whitman W.B."/>
            <person name="Woyke T."/>
            <person name="Klenk H.P."/>
            <person name="Zhou Y."/>
            <person name="Lilburn T.G."/>
            <person name="Beck B.J."/>
            <person name="De Vos P."/>
            <person name="Vandamme P."/>
            <person name="Eisen J.A."/>
            <person name="Garrity G."/>
            <person name="Hugenholtz P."/>
            <person name="Kyrpides N.C."/>
        </authorList>
    </citation>
    <scope>NUCLEOTIDE SEQUENCE [LARGE SCALE GENOMIC DNA]</scope>
    <source>
        <strain evidence="9 10">CGMCC 1.6858</strain>
    </source>
</reference>
<dbReference type="AlphaFoldDB" id="A0A562QMC6"/>
<name>A0A562QMC6_9PSED</name>
<keyword evidence="3 5" id="KW-0697">Rotamase</keyword>
<evidence type="ECO:0000256" key="7">
    <source>
        <dbReference type="SAM" id="SignalP"/>
    </source>
</evidence>
<proteinExistence type="inferred from homology"/>
<feature type="domain" description="PPIase FKBP-type" evidence="8">
    <location>
        <begin position="134"/>
        <end position="217"/>
    </location>
</feature>
<dbReference type="GO" id="GO:0006457">
    <property type="term" value="P:protein folding"/>
    <property type="evidence" value="ECO:0007669"/>
    <property type="project" value="InterPro"/>
</dbReference>
<comment type="similarity">
    <text evidence="2 6">Belongs to the FKBP-type PPIase family.</text>
</comment>
<comment type="catalytic activity">
    <reaction evidence="1 5 6">
        <text>[protein]-peptidylproline (omega=180) = [protein]-peptidylproline (omega=0)</text>
        <dbReference type="Rhea" id="RHEA:16237"/>
        <dbReference type="Rhea" id="RHEA-COMP:10747"/>
        <dbReference type="Rhea" id="RHEA-COMP:10748"/>
        <dbReference type="ChEBI" id="CHEBI:83833"/>
        <dbReference type="ChEBI" id="CHEBI:83834"/>
        <dbReference type="EC" id="5.2.1.8"/>
    </reaction>
</comment>
<dbReference type="PANTHER" id="PTHR43811">
    <property type="entry name" value="FKBP-TYPE PEPTIDYL-PROLYL CIS-TRANS ISOMERASE FKPA"/>
    <property type="match status" value="1"/>
</dbReference>
<evidence type="ECO:0000256" key="5">
    <source>
        <dbReference type="PROSITE-ProRule" id="PRU00277"/>
    </source>
</evidence>
<dbReference type="InterPro" id="IPR046357">
    <property type="entry name" value="PPIase_dom_sf"/>
</dbReference>
<keyword evidence="7" id="KW-0732">Signal</keyword>
<comment type="caution">
    <text evidence="9">The sequence shown here is derived from an EMBL/GenBank/DDBJ whole genome shotgun (WGS) entry which is preliminary data.</text>
</comment>
<dbReference type="Proteomes" id="UP000316905">
    <property type="component" value="Unassembled WGS sequence"/>
</dbReference>
<accession>A0A562QMC6</accession>